<dbReference type="GeneID" id="80903954"/>
<reference evidence="3" key="1">
    <citation type="submission" date="2022-10" db="EMBL/GenBank/DDBJ databases">
        <title>Tapping the CABI collections for fungal endophytes: first genome assemblies for Collariella, Neodidymelliopsis, Ascochyta clinopodiicola, Didymella pomorum, Didymosphaeria variabile, Neocosmospora piperis and Neocucurbitaria cava.</title>
        <authorList>
            <person name="Hill R."/>
        </authorList>
    </citation>
    <scope>NUCLEOTIDE SEQUENCE</scope>
    <source>
        <strain evidence="3">IMI 356815</strain>
    </source>
</reference>
<comment type="caution">
    <text evidence="3">The sequence shown here is derived from an EMBL/GenBank/DDBJ whole genome shotgun (WGS) entry which is preliminary data.</text>
</comment>
<dbReference type="Pfam" id="PF09994">
    <property type="entry name" value="T6SS_Tle1-like_cat"/>
    <property type="match status" value="1"/>
</dbReference>
<name>A0A9W9CEX8_9PLEO</name>
<dbReference type="OrthoDB" id="3057168at2759"/>
<feature type="compositionally biased region" description="Polar residues" evidence="1">
    <location>
        <begin position="1"/>
        <end position="25"/>
    </location>
</feature>
<proteinExistence type="predicted"/>
<protein>
    <recommendedName>
        <fullName evidence="2">T6SS Phospholipase effector Tle1-like catalytic domain-containing protein</fullName>
    </recommendedName>
</protein>
<feature type="domain" description="T6SS Phospholipase effector Tle1-like catalytic" evidence="2">
    <location>
        <begin position="84"/>
        <end position="310"/>
    </location>
</feature>
<feature type="compositionally biased region" description="Low complexity" evidence="1">
    <location>
        <begin position="34"/>
        <end position="48"/>
    </location>
</feature>
<feature type="region of interest" description="Disordered" evidence="1">
    <location>
        <begin position="1"/>
        <end position="53"/>
    </location>
</feature>
<evidence type="ECO:0000256" key="1">
    <source>
        <dbReference type="SAM" id="MobiDB-lite"/>
    </source>
</evidence>
<organism evidence="3 4">
    <name type="scientific">Didymosphaeria variabile</name>
    <dbReference type="NCBI Taxonomy" id="1932322"/>
    <lineage>
        <taxon>Eukaryota</taxon>
        <taxon>Fungi</taxon>
        <taxon>Dikarya</taxon>
        <taxon>Ascomycota</taxon>
        <taxon>Pezizomycotina</taxon>
        <taxon>Dothideomycetes</taxon>
        <taxon>Pleosporomycetidae</taxon>
        <taxon>Pleosporales</taxon>
        <taxon>Massarineae</taxon>
        <taxon>Didymosphaeriaceae</taxon>
        <taxon>Didymosphaeria</taxon>
    </lineage>
</organism>
<dbReference type="PANTHER" id="PTHR33840">
    <property type="match status" value="1"/>
</dbReference>
<evidence type="ECO:0000313" key="4">
    <source>
        <dbReference type="Proteomes" id="UP001140513"/>
    </source>
</evidence>
<dbReference type="RefSeq" id="XP_056076070.1">
    <property type="nucleotide sequence ID" value="XM_056209248.1"/>
</dbReference>
<gene>
    <name evidence="3" type="ORF">N0V89_000424</name>
</gene>
<keyword evidence="4" id="KW-1185">Reference proteome</keyword>
<sequence length="313" mass="34710">MTESQSNSFSQTGFQPEPNTFSQGGFQPIPNSIFRSGSQQQDGFSQSGFRDEDGNLLNIPEVEAFKMPPSASREKRPAPLQPKKRIIICCDGTWQSSSHGTQTIPSNVAKMSRSIASWYVDENGLKAPQLVYYDAGVGTAMGWLEAKWTGAFGGGLDENVCEAYNFLVNNYNPGDELFFFGFSRGAYTVRACAGLVCRAGICKPRAMGQFWEMYANYKAIDSTTPLESSAWGKRWDGEGPPPKFTIKVKDEEWEFKTGSGADWLDSVVKDIKIKVVGVWDTVGSLGYPDNVWIDTKAKNKPYGFHNTDIHPRK</sequence>
<evidence type="ECO:0000313" key="3">
    <source>
        <dbReference type="EMBL" id="KAJ4359868.1"/>
    </source>
</evidence>
<dbReference type="EMBL" id="JAPEUX010000001">
    <property type="protein sequence ID" value="KAJ4359868.1"/>
    <property type="molecule type" value="Genomic_DNA"/>
</dbReference>
<accession>A0A9W9CEX8</accession>
<dbReference type="InterPro" id="IPR018712">
    <property type="entry name" value="Tle1-like_cat"/>
</dbReference>
<evidence type="ECO:0000259" key="2">
    <source>
        <dbReference type="Pfam" id="PF09994"/>
    </source>
</evidence>
<dbReference type="Proteomes" id="UP001140513">
    <property type="component" value="Unassembled WGS sequence"/>
</dbReference>
<dbReference type="PANTHER" id="PTHR33840:SF16">
    <property type="entry name" value="DUF2235 DOMAIN-CONTAINING PROTEIN"/>
    <property type="match status" value="1"/>
</dbReference>
<dbReference type="AlphaFoldDB" id="A0A9W9CEX8"/>